<protein>
    <submittedName>
        <fullName evidence="1">Uncharacterized protein</fullName>
    </submittedName>
</protein>
<sequence length="249" mass="28705">MGLTILPKDTFYITFICLEPSQSLFPVRSKKSNSVDPEFARLDYGLIYRRTKLKKIVALLHIRIRIPLRWDCTDNSGVRKRPPRVELLSVAAVVVPAVIAGPVPADFPLRSLCSNWRRTAYATVPLFRHTHEPAIHGCHLNRIQSIVSFQVIKNTFYTSHIQKIVYSESRCKGKGKQREEKYSEQKYELFGYESHRQWVSRSLGFCRGCTVCAQKMLVRKLNCLIFVENCPLQSEIVLPLCEECKIEQC</sequence>
<evidence type="ECO:0000313" key="2">
    <source>
        <dbReference type="Proteomes" id="UP001177670"/>
    </source>
</evidence>
<proteinExistence type="predicted"/>
<accession>A0AA40G6E4</accession>
<gene>
    <name evidence="1" type="ORF">K0M31_015898</name>
</gene>
<organism evidence="1 2">
    <name type="scientific">Melipona bicolor</name>
    <dbReference type="NCBI Taxonomy" id="60889"/>
    <lineage>
        <taxon>Eukaryota</taxon>
        <taxon>Metazoa</taxon>
        <taxon>Ecdysozoa</taxon>
        <taxon>Arthropoda</taxon>
        <taxon>Hexapoda</taxon>
        <taxon>Insecta</taxon>
        <taxon>Pterygota</taxon>
        <taxon>Neoptera</taxon>
        <taxon>Endopterygota</taxon>
        <taxon>Hymenoptera</taxon>
        <taxon>Apocrita</taxon>
        <taxon>Aculeata</taxon>
        <taxon>Apoidea</taxon>
        <taxon>Anthophila</taxon>
        <taxon>Apidae</taxon>
        <taxon>Melipona</taxon>
    </lineage>
</organism>
<name>A0AA40G6E4_9HYME</name>
<dbReference type="AlphaFoldDB" id="A0AA40G6E4"/>
<dbReference type="EMBL" id="JAHYIQ010000005">
    <property type="protein sequence ID" value="KAK1131738.1"/>
    <property type="molecule type" value="Genomic_DNA"/>
</dbReference>
<comment type="caution">
    <text evidence="1">The sequence shown here is derived from an EMBL/GenBank/DDBJ whole genome shotgun (WGS) entry which is preliminary data.</text>
</comment>
<dbReference type="Proteomes" id="UP001177670">
    <property type="component" value="Unassembled WGS sequence"/>
</dbReference>
<evidence type="ECO:0000313" key="1">
    <source>
        <dbReference type="EMBL" id="KAK1131738.1"/>
    </source>
</evidence>
<reference evidence="1" key="1">
    <citation type="submission" date="2021-10" db="EMBL/GenBank/DDBJ databases">
        <title>Melipona bicolor Genome sequencing and assembly.</title>
        <authorList>
            <person name="Araujo N.S."/>
            <person name="Arias M.C."/>
        </authorList>
    </citation>
    <scope>NUCLEOTIDE SEQUENCE</scope>
    <source>
        <strain evidence="1">USP_2M_L1-L4_2017</strain>
        <tissue evidence="1">Whole body</tissue>
    </source>
</reference>
<keyword evidence="2" id="KW-1185">Reference proteome</keyword>